<accession>A0A6L2P3T5</accession>
<comment type="caution">
    <text evidence="1">The sequence shown here is derived from an EMBL/GenBank/DDBJ whole genome shotgun (WGS) entry which is preliminary data.</text>
</comment>
<proteinExistence type="predicted"/>
<name>A0A6L2P3T5_TANCI</name>
<protein>
    <submittedName>
        <fullName evidence="1">Uncharacterized protein</fullName>
    </submittedName>
</protein>
<dbReference type="EMBL" id="BKCJ010010413">
    <property type="protein sequence ID" value="GEU91474.1"/>
    <property type="molecule type" value="Genomic_DNA"/>
</dbReference>
<sequence>MLRGVDGDLNFLPAEGASEGQNSPSAKSVNNNAPMINATPLSSVYHSNVVDNVVDSDDPSYGEDKQTLVGPSLSLHLEASKKFKILGKRKALPSKVQKGYFSKVAGEASTPLDVDSNSDIHDKNPFVSDMRAEIKALQGQVDGLPSEYSMLILEEKNSLKQYRADVIYKVIPNAAMKLIRSDDLGVLIAKLVRSSIIYGRCQSFEEVAAMEEPFVLEKMPGYRPSLKEKYDQAGDALANASYPFLAEYVAHALSSIMVILSIPGGVYPVSLRRVVPKNYDRKGGRFLIAPRFPAPPLACAFFIPRATVTQVDYWFKFSYPDYCCSKGNVEDKILVPELPKNCARCGHPVDVPTLSMLLKPFVVKHDHRSFVDKIICDLNKAPDSPHLHTFSPNQFHCFHCKDVLGDGEACQRCTCTRCGSGLSKGLCYICGNNQNSLNDSPSISENSSQSPPHINHHCCYECGDPLDGIFYKRCTCKSCEKDAHIGYNCPSKVPVISNPKPCKNPTIDELPQTLPSFHPTFHSRDESPFTCNSTPNYVDESPNVFNPPPQPPVYYCEFYRNDAHYGHYCTPQAPFIYPESCYNQDFNFP</sequence>
<reference evidence="1" key="1">
    <citation type="journal article" date="2019" name="Sci. Rep.">
        <title>Draft genome of Tanacetum cinerariifolium, the natural source of mosquito coil.</title>
        <authorList>
            <person name="Yamashiro T."/>
            <person name="Shiraishi A."/>
            <person name="Satake H."/>
            <person name="Nakayama K."/>
        </authorList>
    </citation>
    <scope>NUCLEOTIDE SEQUENCE</scope>
</reference>
<organism evidence="1">
    <name type="scientific">Tanacetum cinerariifolium</name>
    <name type="common">Dalmatian daisy</name>
    <name type="synonym">Chrysanthemum cinerariifolium</name>
    <dbReference type="NCBI Taxonomy" id="118510"/>
    <lineage>
        <taxon>Eukaryota</taxon>
        <taxon>Viridiplantae</taxon>
        <taxon>Streptophyta</taxon>
        <taxon>Embryophyta</taxon>
        <taxon>Tracheophyta</taxon>
        <taxon>Spermatophyta</taxon>
        <taxon>Magnoliopsida</taxon>
        <taxon>eudicotyledons</taxon>
        <taxon>Gunneridae</taxon>
        <taxon>Pentapetalae</taxon>
        <taxon>asterids</taxon>
        <taxon>campanulids</taxon>
        <taxon>Asterales</taxon>
        <taxon>Asteraceae</taxon>
        <taxon>Asteroideae</taxon>
        <taxon>Anthemideae</taxon>
        <taxon>Anthemidinae</taxon>
        <taxon>Tanacetum</taxon>
    </lineage>
</organism>
<dbReference type="AlphaFoldDB" id="A0A6L2P3T5"/>
<gene>
    <name evidence="1" type="ORF">Tci_063452</name>
</gene>
<evidence type="ECO:0000313" key="1">
    <source>
        <dbReference type="EMBL" id="GEU91474.1"/>
    </source>
</evidence>